<evidence type="ECO:0000256" key="3">
    <source>
        <dbReference type="ARBA" id="ARBA00008207"/>
    </source>
</evidence>
<keyword evidence="12 17" id="KW-0411">Iron-sulfur</keyword>
<evidence type="ECO:0000313" key="18">
    <source>
        <dbReference type="EMBL" id="AEE97073.1"/>
    </source>
</evidence>
<feature type="binding site" evidence="17">
    <location>
        <position position="84"/>
    </location>
    <ligand>
        <name>[4Fe-4S] cluster</name>
        <dbReference type="ChEBI" id="CHEBI:49883"/>
    </ligand>
</feature>
<dbReference type="PANTHER" id="PTHR36701:SF1">
    <property type="entry name" value="EPOXYQUEUOSINE REDUCTASE QUEH"/>
    <property type="match status" value="1"/>
</dbReference>
<dbReference type="eggNOG" id="COG1636">
    <property type="taxonomic scope" value="Bacteria"/>
</dbReference>
<gene>
    <name evidence="17" type="primary">queH</name>
    <name evidence="18" type="ordered locus">Mahau_1897</name>
</gene>
<dbReference type="Proteomes" id="UP000008457">
    <property type="component" value="Chromosome"/>
</dbReference>
<feature type="disulfide bond" description="Redox-active" evidence="17">
    <location>
        <begin position="164"/>
        <end position="166"/>
    </location>
</feature>
<evidence type="ECO:0000256" key="17">
    <source>
        <dbReference type="HAMAP-Rule" id="MF_02089"/>
    </source>
</evidence>
<evidence type="ECO:0000256" key="6">
    <source>
        <dbReference type="ARBA" id="ARBA00022485"/>
    </source>
</evidence>
<dbReference type="InterPro" id="IPR003828">
    <property type="entry name" value="QueH"/>
</dbReference>
<dbReference type="GO" id="GO:0046872">
    <property type="term" value="F:metal ion binding"/>
    <property type="evidence" value="ECO:0007669"/>
    <property type="project" value="UniProtKB-KW"/>
</dbReference>
<evidence type="ECO:0000256" key="7">
    <source>
        <dbReference type="ARBA" id="ARBA00022694"/>
    </source>
</evidence>
<dbReference type="GO" id="GO:0008616">
    <property type="term" value="P:tRNA queuosine(34) biosynthetic process"/>
    <property type="evidence" value="ECO:0007669"/>
    <property type="project" value="UniProtKB-UniRule"/>
</dbReference>
<name>F4A1F4_MAHA5</name>
<evidence type="ECO:0000256" key="14">
    <source>
        <dbReference type="ARBA" id="ARBA00023284"/>
    </source>
</evidence>
<evidence type="ECO:0000256" key="13">
    <source>
        <dbReference type="ARBA" id="ARBA00023157"/>
    </source>
</evidence>
<reference evidence="19" key="1">
    <citation type="submission" date="2010-11" db="EMBL/GenBank/DDBJ databases">
        <title>The complete genome of Mahella australiensis DSM 15567.</title>
        <authorList>
            <consortium name="US DOE Joint Genome Institute (JGI-PGF)"/>
            <person name="Lucas S."/>
            <person name="Copeland A."/>
            <person name="Lapidus A."/>
            <person name="Bruce D."/>
            <person name="Goodwin L."/>
            <person name="Pitluck S."/>
            <person name="Kyrpides N."/>
            <person name="Mavromatis K."/>
            <person name="Pagani I."/>
            <person name="Ivanova N."/>
            <person name="Teshima H."/>
            <person name="Brettin T."/>
            <person name="Detter J.C."/>
            <person name="Han C."/>
            <person name="Tapia R."/>
            <person name="Land M."/>
            <person name="Hauser L."/>
            <person name="Markowitz V."/>
            <person name="Cheng J.-F."/>
            <person name="Hugenholtz P."/>
            <person name="Woyke T."/>
            <person name="Wu D."/>
            <person name="Spring S."/>
            <person name="Pukall R."/>
            <person name="Steenblock K."/>
            <person name="Schneider S."/>
            <person name="Klenk H.-P."/>
            <person name="Eisen J.A."/>
        </authorList>
    </citation>
    <scope>NUCLEOTIDE SEQUENCE [LARGE SCALE GENOMIC DNA]</scope>
    <source>
        <strain evidence="19">DSM 15567 / CIP 107919 / 50-1 BON</strain>
    </source>
</reference>
<dbReference type="HAMAP" id="MF_02089">
    <property type="entry name" value="QueH"/>
    <property type="match status" value="1"/>
</dbReference>
<keyword evidence="13 17" id="KW-1015">Disulfide bond</keyword>
<protein>
    <recommendedName>
        <fullName evidence="5 17">Epoxyqueuosine reductase QueH</fullName>
        <ecNumber evidence="4 17">1.17.99.6</ecNumber>
    </recommendedName>
    <alternativeName>
        <fullName evidence="15 17">Queuosine biosynthesis protein QueH</fullName>
    </alternativeName>
</protein>
<evidence type="ECO:0000256" key="10">
    <source>
        <dbReference type="ARBA" id="ARBA00023002"/>
    </source>
</evidence>
<evidence type="ECO:0000256" key="2">
    <source>
        <dbReference type="ARBA" id="ARBA00004691"/>
    </source>
</evidence>
<organism evidence="18 19">
    <name type="scientific">Mahella australiensis (strain DSM 15567 / CIP 107919 / 50-1 BON)</name>
    <dbReference type="NCBI Taxonomy" id="697281"/>
    <lineage>
        <taxon>Bacteria</taxon>
        <taxon>Bacillati</taxon>
        <taxon>Bacillota</taxon>
        <taxon>Clostridia</taxon>
        <taxon>Thermoanaerobacterales</taxon>
        <taxon>Thermoanaerobacterales Family IV. Incertae Sedis</taxon>
        <taxon>Mahella</taxon>
    </lineage>
</organism>
<evidence type="ECO:0000256" key="15">
    <source>
        <dbReference type="ARBA" id="ARBA00031446"/>
    </source>
</evidence>
<keyword evidence="19" id="KW-1185">Reference proteome</keyword>
<proteinExistence type="inferred from homology"/>
<keyword evidence="7 17" id="KW-0819">tRNA processing</keyword>
<evidence type="ECO:0000256" key="5">
    <source>
        <dbReference type="ARBA" id="ARBA00016895"/>
    </source>
</evidence>
<dbReference type="Pfam" id="PF02677">
    <property type="entry name" value="QueH"/>
    <property type="match status" value="1"/>
</dbReference>
<evidence type="ECO:0000256" key="16">
    <source>
        <dbReference type="ARBA" id="ARBA00047415"/>
    </source>
</evidence>
<dbReference type="UniPathway" id="UPA00392"/>
<feature type="binding site" evidence="17">
    <location>
        <position position="87"/>
    </location>
    <ligand>
        <name>[4Fe-4S] cluster</name>
        <dbReference type="ChEBI" id="CHEBI:49883"/>
    </ligand>
</feature>
<dbReference type="AlphaFoldDB" id="F4A1F4"/>
<dbReference type="HOGENOM" id="CLU_088177_1_1_9"/>
<comment type="pathway">
    <text evidence="2 17">tRNA modification; tRNA-queuosine biosynthesis.</text>
</comment>
<evidence type="ECO:0000256" key="9">
    <source>
        <dbReference type="ARBA" id="ARBA00022785"/>
    </source>
</evidence>
<dbReference type="PANTHER" id="PTHR36701">
    <property type="entry name" value="EPOXYQUEUOSINE REDUCTASE QUEH"/>
    <property type="match status" value="1"/>
</dbReference>
<feature type="binding site" evidence="17">
    <location>
        <position position="9"/>
    </location>
    <ligand>
        <name>[4Fe-4S] cluster</name>
        <dbReference type="ChEBI" id="CHEBI:49883"/>
    </ligand>
</feature>
<evidence type="ECO:0000313" key="19">
    <source>
        <dbReference type="Proteomes" id="UP000008457"/>
    </source>
</evidence>
<reference evidence="18 19" key="2">
    <citation type="journal article" date="2011" name="Stand. Genomic Sci.">
        <title>Complete genome sequence of Mahella australiensis type strain (50-1 BON).</title>
        <authorList>
            <person name="Sikorski J."/>
            <person name="Teshima H."/>
            <person name="Nolan M."/>
            <person name="Lucas S."/>
            <person name="Hammon N."/>
            <person name="Deshpande S."/>
            <person name="Cheng J.F."/>
            <person name="Pitluck S."/>
            <person name="Liolios K."/>
            <person name="Pagani I."/>
            <person name="Ivanova N."/>
            <person name="Huntemann M."/>
            <person name="Mavromatis K."/>
            <person name="Ovchinikova G."/>
            <person name="Pati A."/>
            <person name="Tapia R."/>
            <person name="Han C."/>
            <person name="Goodwin L."/>
            <person name="Chen A."/>
            <person name="Palaniappan K."/>
            <person name="Land M."/>
            <person name="Hauser L."/>
            <person name="Ngatchou-Djao O.D."/>
            <person name="Rohde M."/>
            <person name="Pukall R."/>
            <person name="Spring S."/>
            <person name="Abt B."/>
            <person name="Goker M."/>
            <person name="Detter J.C."/>
            <person name="Woyke T."/>
            <person name="Bristow J."/>
            <person name="Markowitz V."/>
            <person name="Hugenholtz P."/>
            <person name="Eisen J.A."/>
            <person name="Kyrpides N.C."/>
            <person name="Klenk H.P."/>
            <person name="Lapidus A."/>
        </authorList>
    </citation>
    <scope>NUCLEOTIDE SEQUENCE [LARGE SCALE GENOMIC DNA]</scope>
    <source>
        <strain evidence="19">DSM 15567 / CIP 107919 / 50-1 BON</strain>
    </source>
</reference>
<feature type="binding site" evidence="17">
    <location>
        <position position="8"/>
    </location>
    <ligand>
        <name>[4Fe-4S] cluster</name>
        <dbReference type="ChEBI" id="CHEBI:49883"/>
    </ligand>
</feature>
<keyword evidence="11 17" id="KW-0408">Iron</keyword>
<dbReference type="STRING" id="697281.Mahau_1897"/>
<evidence type="ECO:0000256" key="11">
    <source>
        <dbReference type="ARBA" id="ARBA00023004"/>
    </source>
</evidence>
<dbReference type="GO" id="GO:0051539">
    <property type="term" value="F:4 iron, 4 sulfur cluster binding"/>
    <property type="evidence" value="ECO:0007669"/>
    <property type="project" value="UniProtKB-UniRule"/>
</dbReference>
<dbReference type="EC" id="1.17.99.6" evidence="4 17"/>
<accession>F4A1F4</accession>
<dbReference type="RefSeq" id="WP_013781501.1">
    <property type="nucleotide sequence ID" value="NC_015520.1"/>
</dbReference>
<evidence type="ECO:0000256" key="1">
    <source>
        <dbReference type="ARBA" id="ARBA00002268"/>
    </source>
</evidence>
<evidence type="ECO:0000256" key="4">
    <source>
        <dbReference type="ARBA" id="ARBA00012622"/>
    </source>
</evidence>
<dbReference type="GO" id="GO:0052693">
    <property type="term" value="F:epoxyqueuosine reductase activity"/>
    <property type="evidence" value="ECO:0007669"/>
    <property type="project" value="UniProtKB-UniRule"/>
</dbReference>
<comment type="function">
    <text evidence="1 17">Catalyzes the conversion of epoxyqueuosine (oQ) to queuosine (Q), which is a hypermodified base found in the wobble positions of tRNA(Asp), tRNA(Asn), tRNA(His) and tRNA(Tyr).</text>
</comment>
<evidence type="ECO:0000256" key="8">
    <source>
        <dbReference type="ARBA" id="ARBA00022723"/>
    </source>
</evidence>
<comment type="similarity">
    <text evidence="3 17">Belongs to the QueH family.</text>
</comment>
<evidence type="ECO:0000256" key="12">
    <source>
        <dbReference type="ARBA" id="ARBA00023014"/>
    </source>
</evidence>
<comment type="catalytic activity">
    <reaction evidence="16 17">
        <text>epoxyqueuosine(34) in tRNA + AH2 = queuosine(34) in tRNA + A + H2O</text>
        <dbReference type="Rhea" id="RHEA:32159"/>
        <dbReference type="Rhea" id="RHEA-COMP:18571"/>
        <dbReference type="Rhea" id="RHEA-COMP:18582"/>
        <dbReference type="ChEBI" id="CHEBI:13193"/>
        <dbReference type="ChEBI" id="CHEBI:15377"/>
        <dbReference type="ChEBI" id="CHEBI:17499"/>
        <dbReference type="ChEBI" id="CHEBI:194431"/>
        <dbReference type="ChEBI" id="CHEBI:194443"/>
        <dbReference type="EC" id="1.17.99.6"/>
    </reaction>
</comment>
<keyword evidence="9 17" id="KW-0671">Queuosine biosynthesis</keyword>
<keyword evidence="6 17" id="KW-0004">4Fe-4S</keyword>
<keyword evidence="14 17" id="KW-0676">Redox-active center</keyword>
<dbReference type="KEGG" id="mas:Mahau_1897"/>
<sequence>MKLLMHICCGPCATYPTKILQQDDDIELYGLFFNPNIQPYTEYSKRMETARQFAQAAGLKLITVDEYNLVEFLRNAAFRESMRCRMCYAMRLERAASVARNGGFDAFTTTMLVSPYQKHEWVKEIGREAGEKYGVPFLYRDFREGYKEGVEISKAMGLYRQQYCGCIYSEMERYISKKKGELYK</sequence>
<dbReference type="EMBL" id="CP002360">
    <property type="protein sequence ID" value="AEE97073.1"/>
    <property type="molecule type" value="Genomic_DNA"/>
</dbReference>
<keyword evidence="8 17" id="KW-0479">Metal-binding</keyword>
<keyword evidence="10 17" id="KW-0560">Oxidoreductase</keyword>